<comment type="caution">
    <text evidence="2">The sequence shown here is derived from an EMBL/GenBank/DDBJ whole genome shotgun (WGS) entry which is preliminary data.</text>
</comment>
<evidence type="ECO:0000313" key="2">
    <source>
        <dbReference type="EMBL" id="ROW15374.1"/>
    </source>
</evidence>
<protein>
    <recommendedName>
        <fullName evidence="4">Nicotinamide N-methyltransferase</fullName>
    </recommendedName>
</protein>
<dbReference type="Proteomes" id="UP000285146">
    <property type="component" value="Unassembled WGS sequence"/>
</dbReference>
<dbReference type="PANTHER" id="PTHR14614">
    <property type="entry name" value="HEPATOCELLULAR CARCINOMA-ASSOCIATED ANTIGEN"/>
    <property type="match status" value="1"/>
</dbReference>
<evidence type="ECO:0000256" key="1">
    <source>
        <dbReference type="SAM" id="MobiDB-lite"/>
    </source>
</evidence>
<dbReference type="InParanoid" id="A0A423XGG3"/>
<dbReference type="InterPro" id="IPR029063">
    <property type="entry name" value="SAM-dependent_MTases_sf"/>
</dbReference>
<dbReference type="Gene3D" id="3.40.50.150">
    <property type="entry name" value="Vaccinia Virus protein VP39"/>
    <property type="match status" value="1"/>
</dbReference>
<dbReference type="AlphaFoldDB" id="A0A423XGG3"/>
<dbReference type="GO" id="GO:0008757">
    <property type="term" value="F:S-adenosylmethionine-dependent methyltransferase activity"/>
    <property type="evidence" value="ECO:0007669"/>
    <property type="project" value="UniProtKB-ARBA"/>
</dbReference>
<keyword evidence="3" id="KW-1185">Reference proteome</keyword>
<accession>A0A423XGG3</accession>
<organism evidence="2 3">
    <name type="scientific">Cytospora leucostoma</name>
    <dbReference type="NCBI Taxonomy" id="1230097"/>
    <lineage>
        <taxon>Eukaryota</taxon>
        <taxon>Fungi</taxon>
        <taxon>Dikarya</taxon>
        <taxon>Ascomycota</taxon>
        <taxon>Pezizomycotina</taxon>
        <taxon>Sordariomycetes</taxon>
        <taxon>Sordariomycetidae</taxon>
        <taxon>Diaporthales</taxon>
        <taxon>Cytosporaceae</taxon>
        <taxon>Cytospora</taxon>
    </lineage>
</organism>
<name>A0A423XGG3_9PEZI</name>
<feature type="compositionally biased region" description="Acidic residues" evidence="1">
    <location>
        <begin position="102"/>
        <end position="114"/>
    </location>
</feature>
<evidence type="ECO:0000313" key="3">
    <source>
        <dbReference type="Proteomes" id="UP000285146"/>
    </source>
</evidence>
<evidence type="ECO:0008006" key="4">
    <source>
        <dbReference type="Google" id="ProtNLM"/>
    </source>
</evidence>
<proteinExistence type="predicted"/>
<dbReference type="PANTHER" id="PTHR14614:SF104">
    <property type="entry name" value="N-METHYLTRANSFERASE, PUTATIVE (AFU_ORTHOLOGUE AFUA_1G17750)-RELATED"/>
    <property type="match status" value="1"/>
</dbReference>
<dbReference type="GO" id="GO:0005737">
    <property type="term" value="C:cytoplasm"/>
    <property type="evidence" value="ECO:0007669"/>
    <property type="project" value="TreeGrafter"/>
</dbReference>
<gene>
    <name evidence="2" type="ORF">VPNG_02248</name>
</gene>
<feature type="region of interest" description="Disordered" evidence="1">
    <location>
        <begin position="93"/>
        <end position="152"/>
    </location>
</feature>
<reference evidence="2 3" key="1">
    <citation type="submission" date="2015-09" db="EMBL/GenBank/DDBJ databases">
        <title>Host preference determinants of Valsa canker pathogens revealed by comparative genomics.</title>
        <authorList>
            <person name="Yin Z."/>
            <person name="Huang L."/>
        </authorList>
    </citation>
    <scope>NUCLEOTIDE SEQUENCE [LARGE SCALE GENOMIC DNA]</scope>
    <source>
        <strain evidence="2 3">SXYLt</strain>
    </source>
</reference>
<sequence length="355" mass="38183">MALTSRITLTGGLGEDPEDYFGSSLGVIFPDDVMNQHGDADSSILYQSPHLPRPLHITLATPDGDDTRRLFSHYLWNSSLLLAELVEAGTLGLGLSSSGPQQEEEREGEEEEEGGGGGGGEGEGEGEGGAVQRQDNNESPLPLGPPPSDFDVAGLATAELGAGTALPSLLSALLGARRVLVTDYPAPAVISNLKDNVARNARAELSPLSGGGGGGRLAGSVDVQADGHSWGDFSTPLARENHHAFDRVFVCDCLWMPWQHENLQRSVEWFLRDGGAARAWVVAGFHTGREKMRGFFEEEGLGKVGLEVERIWERDCDGVEREWSWDRGFEDPVGRKRWLTCAVLKRRAAGGGEAR</sequence>
<dbReference type="InterPro" id="IPR019410">
    <property type="entry name" value="Methyltransf_16"/>
</dbReference>
<dbReference type="EMBL" id="LKEB01000009">
    <property type="protein sequence ID" value="ROW15374.1"/>
    <property type="molecule type" value="Genomic_DNA"/>
</dbReference>
<dbReference type="OrthoDB" id="407325at2759"/>